<dbReference type="Pfam" id="PF01387">
    <property type="entry name" value="Synuclein"/>
    <property type="match status" value="1"/>
</dbReference>
<sequence length="164" mass="16997">MDALMKGFSKAKDGVAAAAEKTKQGVTGAAEMTKGGVIFVGNKTKDGVTTVAGKTVSGVSQVGGAMVTGVTAVCNKTVEGAGNIAAATGLVKKDPAKQVRMIPESDQSNRVSSGCSYMFSQLKGQCAIFTAVQRSIQLITNTHWLLKGYNLPNELSTTQLHLCI</sequence>
<dbReference type="GO" id="GO:1903136">
    <property type="term" value="F:cuprous ion binding"/>
    <property type="evidence" value="ECO:0007669"/>
    <property type="project" value="TreeGrafter"/>
</dbReference>
<keyword evidence="4" id="KW-1185">Reference proteome</keyword>
<evidence type="ECO:0008006" key="5">
    <source>
        <dbReference type="Google" id="ProtNLM"/>
    </source>
</evidence>
<dbReference type="GO" id="GO:0007268">
    <property type="term" value="P:chemical synaptic transmission"/>
    <property type="evidence" value="ECO:0007669"/>
    <property type="project" value="TreeGrafter"/>
</dbReference>
<organism evidence="3 4">
    <name type="scientific">Oncorhynchus mykiss</name>
    <name type="common">Rainbow trout</name>
    <name type="synonym">Salmo gairdneri</name>
    <dbReference type="NCBI Taxonomy" id="8022"/>
    <lineage>
        <taxon>Eukaryota</taxon>
        <taxon>Metazoa</taxon>
        <taxon>Chordata</taxon>
        <taxon>Craniata</taxon>
        <taxon>Vertebrata</taxon>
        <taxon>Euteleostomi</taxon>
        <taxon>Actinopterygii</taxon>
        <taxon>Neopterygii</taxon>
        <taxon>Teleostei</taxon>
        <taxon>Protacanthopterygii</taxon>
        <taxon>Salmoniformes</taxon>
        <taxon>Salmonidae</taxon>
        <taxon>Salmoninae</taxon>
        <taxon>Oncorhynchus</taxon>
    </lineage>
</organism>
<dbReference type="PANTHER" id="PTHR13820">
    <property type="entry name" value="SYNUCLEIN"/>
    <property type="match status" value="1"/>
</dbReference>
<dbReference type="GO" id="GO:0050808">
    <property type="term" value="P:synapse organization"/>
    <property type="evidence" value="ECO:0007669"/>
    <property type="project" value="TreeGrafter"/>
</dbReference>
<dbReference type="Proteomes" id="UP000694395">
    <property type="component" value="Chromosome 12"/>
</dbReference>
<protein>
    <recommendedName>
        <fullName evidence="5">Alpha-synuclein</fullName>
    </recommendedName>
</protein>
<reference evidence="3" key="1">
    <citation type="submission" date="2020-07" db="EMBL/GenBank/DDBJ databases">
        <title>A long reads based de novo assembly of the rainbow trout Arlee double haploid line genome.</title>
        <authorList>
            <person name="Gao G."/>
            <person name="Palti Y."/>
        </authorList>
    </citation>
    <scope>NUCLEOTIDE SEQUENCE [LARGE SCALE GENOMIC DNA]</scope>
</reference>
<evidence type="ECO:0000313" key="4">
    <source>
        <dbReference type="Proteomes" id="UP000694395"/>
    </source>
</evidence>
<dbReference type="AlphaFoldDB" id="A0A8K9WXF4"/>
<dbReference type="GO" id="GO:0043679">
    <property type="term" value="C:axon terminus"/>
    <property type="evidence" value="ECO:0007669"/>
    <property type="project" value="TreeGrafter"/>
</dbReference>
<reference evidence="3" key="3">
    <citation type="submission" date="2025-09" db="UniProtKB">
        <authorList>
            <consortium name="Ensembl"/>
        </authorList>
    </citation>
    <scope>IDENTIFICATION</scope>
</reference>
<evidence type="ECO:0000256" key="1">
    <source>
        <dbReference type="ARBA" id="ARBA00009147"/>
    </source>
</evidence>
<dbReference type="GO" id="GO:0043025">
    <property type="term" value="C:neuronal cell body"/>
    <property type="evidence" value="ECO:0007669"/>
    <property type="project" value="TreeGrafter"/>
</dbReference>
<dbReference type="GO" id="GO:0048488">
    <property type="term" value="P:synaptic vesicle endocytosis"/>
    <property type="evidence" value="ECO:0007669"/>
    <property type="project" value="TreeGrafter"/>
</dbReference>
<dbReference type="Gene3D" id="1.10.287.700">
    <property type="entry name" value="Helix hairpin bin"/>
    <property type="match status" value="1"/>
</dbReference>
<proteinExistence type="inferred from homology"/>
<dbReference type="Ensembl" id="ENSOMYT00000165955.1">
    <property type="protein sequence ID" value="ENSOMYP00000124671.1"/>
    <property type="gene ID" value="ENSOMYG00000036610.2"/>
</dbReference>
<reference evidence="3" key="2">
    <citation type="submission" date="2025-08" db="UniProtKB">
        <authorList>
            <consortium name="Ensembl"/>
        </authorList>
    </citation>
    <scope>IDENTIFICATION</scope>
</reference>
<dbReference type="SUPFAM" id="SSF118375">
    <property type="entry name" value="Synuclein"/>
    <property type="match status" value="1"/>
</dbReference>
<comment type="similarity">
    <text evidence="1 2">Belongs to the synuclein family.</text>
</comment>
<dbReference type="GO" id="GO:0005737">
    <property type="term" value="C:cytoplasm"/>
    <property type="evidence" value="ECO:0007669"/>
    <property type="project" value="TreeGrafter"/>
</dbReference>
<accession>A0A8K9WXF4</accession>
<dbReference type="PANTHER" id="PTHR13820:SF5">
    <property type="entry name" value="ALPHA-SYNUCLEIN"/>
    <property type="match status" value="1"/>
</dbReference>
<dbReference type="GeneTree" id="ENSGT00950000183175"/>
<name>A0A8K9WXF4_ONCMY</name>
<evidence type="ECO:0000313" key="3">
    <source>
        <dbReference type="Ensembl" id="ENSOMYP00000124671.1"/>
    </source>
</evidence>
<dbReference type="PRINTS" id="PR01211">
    <property type="entry name" value="SYNUCLEIN"/>
</dbReference>
<evidence type="ECO:0000256" key="2">
    <source>
        <dbReference type="RuleBase" id="RU361225"/>
    </source>
</evidence>
<dbReference type="InterPro" id="IPR001058">
    <property type="entry name" value="Synuclein"/>
</dbReference>